<dbReference type="RefSeq" id="WP_236500030.1">
    <property type="nucleotide sequence ID" value="NZ_CP091244.1"/>
</dbReference>
<keyword evidence="2" id="KW-1133">Transmembrane helix</keyword>
<feature type="region of interest" description="Disordered" evidence="1">
    <location>
        <begin position="70"/>
        <end position="94"/>
    </location>
</feature>
<evidence type="ECO:0000256" key="2">
    <source>
        <dbReference type="SAM" id="Phobius"/>
    </source>
</evidence>
<evidence type="ECO:0000313" key="4">
    <source>
        <dbReference type="Proteomes" id="UP001054801"/>
    </source>
</evidence>
<dbReference type="SMART" id="SM00671">
    <property type="entry name" value="SEL1"/>
    <property type="match status" value="1"/>
</dbReference>
<dbReference type="InterPro" id="IPR006597">
    <property type="entry name" value="Sel1-like"/>
</dbReference>
<sequence length="176" mass="18937">MKIDRFWMIQIIIIISLFALLIGSYLFSFGWFANKSTSLATTVAPAPVEAVEIAPPTPAPAPMALAVVPSEPPKPPATCTPAGETLSSDSIRDSLSSSDGLRQTSCLEFLQAESLAGDKGAELWIGQAHHHGWGVVKNLEEAASHYQQAALSDDLAVRDSAQQWLKQLEQEQALPN</sequence>
<proteinExistence type="predicted"/>
<keyword evidence="2" id="KW-0472">Membrane</keyword>
<keyword evidence="4" id="KW-1185">Reference proteome</keyword>
<gene>
    <name evidence="3" type="ORF">L2Y54_04200</name>
</gene>
<organism evidence="3 4">
    <name type="scientific">Thiothrix winogradskyi</name>
    <dbReference type="NCBI Taxonomy" id="96472"/>
    <lineage>
        <taxon>Bacteria</taxon>
        <taxon>Pseudomonadati</taxon>
        <taxon>Pseudomonadota</taxon>
        <taxon>Gammaproteobacteria</taxon>
        <taxon>Thiotrichales</taxon>
        <taxon>Thiotrichaceae</taxon>
        <taxon>Thiothrix</taxon>
    </lineage>
</organism>
<feature type="transmembrane region" description="Helical" evidence="2">
    <location>
        <begin position="7"/>
        <end position="32"/>
    </location>
</feature>
<reference evidence="3" key="1">
    <citation type="journal article" date="2022" name="Microorganisms">
        <title>Two New Species of Filamentous Sulfur Bacteria of the Genus Thiothrix, Thiothrix winogradskyi sp. nov. and 'Candidatus Thiothrix sulfatifontis' sp. nov.</title>
        <authorList>
            <person name="Ravin N.V."/>
            <person name="Rossetti S."/>
            <person name="Beletsky A.V."/>
            <person name="Kadnikov V.V."/>
            <person name="Rudenko T.S."/>
            <person name="Smolyakov D.D."/>
            <person name="Moskvitina M.I."/>
            <person name="Gureeva M.V."/>
            <person name="Mardanov A.V."/>
            <person name="Grabovich M.Y."/>
        </authorList>
    </citation>
    <scope>NUCLEOTIDE SEQUENCE</scope>
    <source>
        <strain evidence="3">CT3</strain>
    </source>
</reference>
<keyword evidence="2" id="KW-0812">Transmembrane</keyword>
<dbReference type="Gene3D" id="1.25.40.10">
    <property type="entry name" value="Tetratricopeptide repeat domain"/>
    <property type="match status" value="1"/>
</dbReference>
<dbReference type="Proteomes" id="UP001054801">
    <property type="component" value="Chromosome"/>
</dbReference>
<dbReference type="InterPro" id="IPR011990">
    <property type="entry name" value="TPR-like_helical_dom_sf"/>
</dbReference>
<evidence type="ECO:0000313" key="3">
    <source>
        <dbReference type="EMBL" id="UJS25248.1"/>
    </source>
</evidence>
<protein>
    <submittedName>
        <fullName evidence="3">SEL1-like repeat protein</fullName>
    </submittedName>
</protein>
<dbReference type="EMBL" id="CP091244">
    <property type="protein sequence ID" value="UJS25248.1"/>
    <property type="molecule type" value="Genomic_DNA"/>
</dbReference>
<name>A0ABY3T1G5_9GAMM</name>
<accession>A0ABY3T1G5</accession>
<evidence type="ECO:0000256" key="1">
    <source>
        <dbReference type="SAM" id="MobiDB-lite"/>
    </source>
</evidence>
<dbReference type="SUPFAM" id="SSF81901">
    <property type="entry name" value="HCP-like"/>
    <property type="match status" value="1"/>
</dbReference>